<dbReference type="EMBL" id="LXTC01000002">
    <property type="protein sequence ID" value="OBA22603.1"/>
    <property type="molecule type" value="Genomic_DNA"/>
</dbReference>
<dbReference type="PANTHER" id="PTHR11732">
    <property type="entry name" value="ALDO/KETO REDUCTASE"/>
    <property type="match status" value="1"/>
</dbReference>
<comment type="caution">
    <text evidence="3">The sequence shown here is derived from an EMBL/GenBank/DDBJ whole genome shotgun (WGS) entry which is preliminary data.</text>
</comment>
<name>A0A1A0HFG1_9ASCO</name>
<evidence type="ECO:0000259" key="2">
    <source>
        <dbReference type="Pfam" id="PF00248"/>
    </source>
</evidence>
<dbReference type="STRING" id="869754.A0A1A0HFG1"/>
<dbReference type="InterPro" id="IPR036812">
    <property type="entry name" value="NAD(P)_OxRdtase_dom_sf"/>
</dbReference>
<dbReference type="RefSeq" id="XP_018713099.1">
    <property type="nucleotide sequence ID" value="XM_018853979.1"/>
</dbReference>
<accession>A0A1A0HFG1</accession>
<dbReference type="OrthoDB" id="416253at2759"/>
<reference evidence="3 4" key="1">
    <citation type="submission" date="2016-05" db="EMBL/GenBank/DDBJ databases">
        <title>Comparative genomics of biotechnologically important yeasts.</title>
        <authorList>
            <consortium name="DOE Joint Genome Institute"/>
            <person name="Riley R."/>
            <person name="Haridas S."/>
            <person name="Wolfe K.H."/>
            <person name="Lopes M.R."/>
            <person name="Hittinger C.T."/>
            <person name="Goker M."/>
            <person name="Salamov A."/>
            <person name="Wisecaver J."/>
            <person name="Long T.M."/>
            <person name="Aerts A.L."/>
            <person name="Barry K."/>
            <person name="Choi C."/>
            <person name="Clum A."/>
            <person name="Coughlan A.Y."/>
            <person name="Deshpande S."/>
            <person name="Douglass A.P."/>
            <person name="Hanson S.J."/>
            <person name="Klenk H.-P."/>
            <person name="LaButti K."/>
            <person name="Lapidus A."/>
            <person name="Lindquist E."/>
            <person name="Lipzen A."/>
            <person name="Meier-kolthoff J.P."/>
            <person name="Ohm R.A."/>
            <person name="Otillar R.P."/>
            <person name="Pangilinan J."/>
            <person name="Peng Y."/>
            <person name="Rokas A."/>
            <person name="Rosa C.A."/>
            <person name="Scheuner C."/>
            <person name="Sibirny A.A."/>
            <person name="Slot J.C."/>
            <person name="Stielow J.B."/>
            <person name="Sun H."/>
            <person name="Kurtzman C.P."/>
            <person name="Blackwell M."/>
            <person name="Grigoriev I.V."/>
            <person name="Jeffries T.W."/>
        </authorList>
    </citation>
    <scope>NUCLEOTIDE SEQUENCE [LARGE SCALE GENOMIC DNA]</scope>
    <source>
        <strain evidence="3 4">NRRL YB-4993</strain>
    </source>
</reference>
<dbReference type="Pfam" id="PF00248">
    <property type="entry name" value="Aldo_ket_red"/>
    <property type="match status" value="1"/>
</dbReference>
<keyword evidence="4" id="KW-1185">Reference proteome</keyword>
<evidence type="ECO:0000313" key="4">
    <source>
        <dbReference type="Proteomes" id="UP000092555"/>
    </source>
</evidence>
<dbReference type="PROSITE" id="PS00798">
    <property type="entry name" value="ALDOKETO_REDUCTASE_1"/>
    <property type="match status" value="1"/>
</dbReference>
<evidence type="ECO:0000256" key="1">
    <source>
        <dbReference type="ARBA" id="ARBA00023002"/>
    </source>
</evidence>
<organism evidence="3 4">
    <name type="scientific">Metschnikowia bicuspidata var. bicuspidata NRRL YB-4993</name>
    <dbReference type="NCBI Taxonomy" id="869754"/>
    <lineage>
        <taxon>Eukaryota</taxon>
        <taxon>Fungi</taxon>
        <taxon>Dikarya</taxon>
        <taxon>Ascomycota</taxon>
        <taxon>Saccharomycotina</taxon>
        <taxon>Pichiomycetes</taxon>
        <taxon>Metschnikowiaceae</taxon>
        <taxon>Metschnikowia</taxon>
    </lineage>
</organism>
<dbReference type="InterPro" id="IPR020471">
    <property type="entry name" value="AKR"/>
</dbReference>
<dbReference type="InterPro" id="IPR018170">
    <property type="entry name" value="Aldo/ket_reductase_CS"/>
</dbReference>
<evidence type="ECO:0000313" key="3">
    <source>
        <dbReference type="EMBL" id="OBA22603.1"/>
    </source>
</evidence>
<dbReference type="GeneID" id="30026955"/>
<sequence length="146" mass="16547">MSLHTSMKTYRLSNGESIPAIALGTYLANEGECAKSVQTALQKGYRHIDTAAYYDNEQEVGQGIRDSGVPREEIFVTTKIWNDEHKDVPGAFQRLLNKLGLQYLDLYLIHWPISIDPQTQNRILTGIMSTRTRRCKSWSSQGRGND</sequence>
<protein>
    <submittedName>
        <fullName evidence="3">Aldo/keto reductase</fullName>
    </submittedName>
</protein>
<dbReference type="PRINTS" id="PR00069">
    <property type="entry name" value="ALDKETRDTASE"/>
</dbReference>
<dbReference type="SUPFAM" id="SSF51430">
    <property type="entry name" value="NAD(P)-linked oxidoreductase"/>
    <property type="match status" value="1"/>
</dbReference>
<proteinExistence type="predicted"/>
<dbReference type="Proteomes" id="UP000092555">
    <property type="component" value="Unassembled WGS sequence"/>
</dbReference>
<dbReference type="GO" id="GO:0016616">
    <property type="term" value="F:oxidoreductase activity, acting on the CH-OH group of donors, NAD or NADP as acceptor"/>
    <property type="evidence" value="ECO:0007669"/>
    <property type="project" value="UniProtKB-ARBA"/>
</dbReference>
<gene>
    <name evidence="3" type="ORF">METBIDRAFT_11418</name>
</gene>
<dbReference type="AlphaFoldDB" id="A0A1A0HFG1"/>
<keyword evidence="1" id="KW-0560">Oxidoreductase</keyword>
<dbReference type="InterPro" id="IPR023210">
    <property type="entry name" value="NADP_OxRdtase_dom"/>
</dbReference>
<dbReference type="Gene3D" id="3.20.20.100">
    <property type="entry name" value="NADP-dependent oxidoreductase domain"/>
    <property type="match status" value="1"/>
</dbReference>
<feature type="domain" description="NADP-dependent oxidoreductase" evidence="2">
    <location>
        <begin position="29"/>
        <end position="117"/>
    </location>
</feature>